<dbReference type="Gene3D" id="3.40.50.12780">
    <property type="entry name" value="N-terminal domain of ligase-like"/>
    <property type="match status" value="1"/>
</dbReference>
<reference evidence="3 4" key="1">
    <citation type="submission" date="2023-03" db="EMBL/GenBank/DDBJ databases">
        <authorList>
            <person name="Kaur S."/>
            <person name="Espinosa-Saiz D."/>
            <person name="Velazquez E."/>
            <person name="Menendez E."/>
            <person name="diCenzo G.C."/>
        </authorList>
    </citation>
    <scope>NUCLEOTIDE SEQUENCE [LARGE SCALE GENOMIC DNA]</scope>
    <source>
        <strain evidence="3 4">LMG 27395</strain>
    </source>
</reference>
<dbReference type="PANTHER" id="PTHR43767">
    <property type="entry name" value="LONG-CHAIN-FATTY-ACID--COA LIGASE"/>
    <property type="match status" value="1"/>
</dbReference>
<dbReference type="InterPro" id="IPR036736">
    <property type="entry name" value="ACP-like_sf"/>
</dbReference>
<protein>
    <submittedName>
        <fullName evidence="3">AMP-binding protein</fullName>
    </submittedName>
</protein>
<evidence type="ECO:0000256" key="1">
    <source>
        <dbReference type="SAM" id="MobiDB-lite"/>
    </source>
</evidence>
<dbReference type="Gene3D" id="3.30.300.30">
    <property type="match status" value="1"/>
</dbReference>
<dbReference type="InterPro" id="IPR009081">
    <property type="entry name" value="PP-bd_ACP"/>
</dbReference>
<feature type="region of interest" description="Disordered" evidence="1">
    <location>
        <begin position="378"/>
        <end position="397"/>
    </location>
</feature>
<dbReference type="InterPro" id="IPR000873">
    <property type="entry name" value="AMP-dep_synth/lig_dom"/>
</dbReference>
<name>A0ABY8CSS2_9HYPH</name>
<evidence type="ECO:0000313" key="4">
    <source>
        <dbReference type="Proteomes" id="UP001235547"/>
    </source>
</evidence>
<evidence type="ECO:0000259" key="2">
    <source>
        <dbReference type="PROSITE" id="PS50075"/>
    </source>
</evidence>
<dbReference type="Pfam" id="PF00550">
    <property type="entry name" value="PP-binding"/>
    <property type="match status" value="1"/>
</dbReference>
<organism evidence="3 4">
    <name type="scientific">Sinorhizobium numidicum</name>
    <dbReference type="NCBI Taxonomy" id="680248"/>
    <lineage>
        <taxon>Bacteria</taxon>
        <taxon>Pseudomonadati</taxon>
        <taxon>Pseudomonadota</taxon>
        <taxon>Alphaproteobacteria</taxon>
        <taxon>Hyphomicrobiales</taxon>
        <taxon>Rhizobiaceae</taxon>
        <taxon>Sinorhizobium/Ensifer group</taxon>
        <taxon>Sinorhizobium</taxon>
    </lineage>
</organism>
<dbReference type="InterPro" id="IPR042099">
    <property type="entry name" value="ANL_N_sf"/>
</dbReference>
<evidence type="ECO:0000313" key="3">
    <source>
        <dbReference type="EMBL" id="WEX81693.1"/>
    </source>
</evidence>
<sequence>MFRTLLDLINGLSGHGAKPATLTMRRKTVETWSYADLASRVESLAGSLAAAGIKKDDPIALLSDNRPESIAATLAVIRSGAVIVPIDVQVADDTLAHILNDSGARLLFTTTTYVDRLQQIEATDVRPVLLDATDDRRSWQSLPSGGDQRMPPVEPQDRASLFYTSGTTGPPKGVPLSHSNIASQLNAIVAEKIASEGDRVLLPLPLHHVYPFVFGMLAPLALGLPIILPRALTGPQVATALREGAATVIIGVPRLYSAFDAGIRGRFEARGRIAAGLFRAGVAATTWSRKRLGLRPGKTLRPLHKRIAPDLRLLVSGGAALDPDLAFRLEGLGWQVASGYGLTETSPMLTWNLPGRAKLDSAGEPVPGVELRIGKAPTREAGQTAEKANGSSAAPAQEFGEIMGRGPGVFTGYHNLPDKTAEAFTEDGWFRTGDLGYLDADGYLHIVGRVSTMIVTEGGENVDPEAVEEIYAENPAIHEIGVLERERRLVAVVVPETGGDGEPEQTVEEALRERSSALASYQRISDYAITHEPLSRTRLGKLRRHLLEARFDRAKQGRERPEAVRPVTPEEMSPEDRALLHNSAARDVWGWLAEHYPDRRLTPGASLQVDLGIDSMDWLNLTLEIGQRTGVELDEQVIGEVETVRDLLREVAEAAQAGETFDASVLDDPEAALNEEEKRWLEPLAPSQARFAKGLFAVNRALIGNLFRLRVEGLDRLPPGQVVFTPTHGSFLDPFVVAAALDRERLARTFWAGAADMAFGNPLTRRVSRLAQAMPIDTQHRFVSALALAAAVLKRGNDLIWFPEGARSRSPELQEFKPGIGMLLERFPVPVVPVAIYGAHDAYPPGRIVPRPRPIRVAFGEALDPARLEQEGDGEEAAYRITSALRRHTADLYGRVRAEAAEQD</sequence>
<accession>A0ABY8CSS2</accession>
<dbReference type="InterPro" id="IPR050237">
    <property type="entry name" value="ATP-dep_AMP-bd_enzyme"/>
</dbReference>
<feature type="region of interest" description="Disordered" evidence="1">
    <location>
        <begin position="555"/>
        <end position="575"/>
    </location>
</feature>
<dbReference type="Gene3D" id="1.10.1200.10">
    <property type="entry name" value="ACP-like"/>
    <property type="match status" value="1"/>
</dbReference>
<dbReference type="PANTHER" id="PTHR43767:SF1">
    <property type="entry name" value="NONRIBOSOMAL PEPTIDE SYNTHASE PES1 (EUROFUNG)-RELATED"/>
    <property type="match status" value="1"/>
</dbReference>
<dbReference type="SMART" id="SM00563">
    <property type="entry name" value="PlsC"/>
    <property type="match status" value="1"/>
</dbReference>
<dbReference type="RefSeq" id="WP_280732448.1">
    <property type="nucleotide sequence ID" value="NZ_CP120367.1"/>
</dbReference>
<dbReference type="Pfam" id="PF01553">
    <property type="entry name" value="Acyltransferase"/>
    <property type="match status" value="1"/>
</dbReference>
<dbReference type="SUPFAM" id="SSF56801">
    <property type="entry name" value="Acetyl-CoA synthetase-like"/>
    <property type="match status" value="1"/>
</dbReference>
<keyword evidence="4" id="KW-1185">Reference proteome</keyword>
<dbReference type="InterPro" id="IPR020845">
    <property type="entry name" value="AMP-binding_CS"/>
</dbReference>
<dbReference type="CDD" id="cd07989">
    <property type="entry name" value="LPLAT_AGPAT-like"/>
    <property type="match status" value="1"/>
</dbReference>
<dbReference type="Proteomes" id="UP001235547">
    <property type="component" value="Chromosome 2"/>
</dbReference>
<dbReference type="Pfam" id="PF00501">
    <property type="entry name" value="AMP-binding"/>
    <property type="match status" value="1"/>
</dbReference>
<dbReference type="InterPro" id="IPR002123">
    <property type="entry name" value="Plipid/glycerol_acylTrfase"/>
</dbReference>
<gene>
    <name evidence="3" type="ORF">PYH38_001695</name>
</gene>
<dbReference type="SUPFAM" id="SSF69593">
    <property type="entry name" value="Glycerol-3-phosphate (1)-acyltransferase"/>
    <property type="match status" value="1"/>
</dbReference>
<dbReference type="EMBL" id="CP120370">
    <property type="protein sequence ID" value="WEX81693.1"/>
    <property type="molecule type" value="Genomic_DNA"/>
</dbReference>
<dbReference type="PROSITE" id="PS50075">
    <property type="entry name" value="CARRIER"/>
    <property type="match status" value="1"/>
</dbReference>
<feature type="domain" description="Carrier" evidence="2">
    <location>
        <begin position="579"/>
        <end position="655"/>
    </location>
</feature>
<dbReference type="InterPro" id="IPR045851">
    <property type="entry name" value="AMP-bd_C_sf"/>
</dbReference>
<dbReference type="PROSITE" id="PS00455">
    <property type="entry name" value="AMP_BINDING"/>
    <property type="match status" value="1"/>
</dbReference>
<proteinExistence type="predicted"/>
<dbReference type="SUPFAM" id="SSF47336">
    <property type="entry name" value="ACP-like"/>
    <property type="match status" value="1"/>
</dbReference>